<dbReference type="InterPro" id="IPR003439">
    <property type="entry name" value="ABC_transporter-like_ATP-bd"/>
</dbReference>
<keyword evidence="4" id="KW-0677">Repeat</keyword>
<dbReference type="InterPro" id="IPR003593">
    <property type="entry name" value="AAA+_ATPase"/>
</dbReference>
<dbReference type="PROSITE" id="PS50929">
    <property type="entry name" value="ABC_TM1F"/>
    <property type="match status" value="2"/>
</dbReference>
<feature type="transmembrane region" description="Helical" evidence="11">
    <location>
        <begin position="742"/>
        <end position="761"/>
    </location>
</feature>
<evidence type="ECO:0000256" key="7">
    <source>
        <dbReference type="ARBA" id="ARBA00022989"/>
    </source>
</evidence>
<dbReference type="PROSITE" id="PS00211">
    <property type="entry name" value="ABC_TRANSPORTER_1"/>
    <property type="match status" value="1"/>
</dbReference>
<protein>
    <submittedName>
        <fullName evidence="14">MRP1-like protein</fullName>
    </submittedName>
</protein>
<feature type="domain" description="ABC transporter" evidence="12">
    <location>
        <begin position="413"/>
        <end position="650"/>
    </location>
</feature>
<feature type="compositionally biased region" description="Basic and acidic residues" evidence="10">
    <location>
        <begin position="122"/>
        <end position="149"/>
    </location>
</feature>
<evidence type="ECO:0000256" key="4">
    <source>
        <dbReference type="ARBA" id="ARBA00022737"/>
    </source>
</evidence>
<dbReference type="CDD" id="cd03250">
    <property type="entry name" value="ABCC_MRP_domain1"/>
    <property type="match status" value="1"/>
</dbReference>
<feature type="transmembrane region" description="Helical" evidence="11">
    <location>
        <begin position="282"/>
        <end position="301"/>
    </location>
</feature>
<dbReference type="InterPro" id="IPR017871">
    <property type="entry name" value="ABC_transporter-like_CS"/>
</dbReference>
<dbReference type="InterPro" id="IPR011527">
    <property type="entry name" value="ABC1_TM_dom"/>
</dbReference>
<dbReference type="Gene3D" id="1.20.1560.10">
    <property type="entry name" value="ABC transporter type 1, transmembrane domain"/>
    <property type="match status" value="2"/>
</dbReference>
<feature type="non-terminal residue" evidence="14">
    <location>
        <position position="1220"/>
    </location>
</feature>
<dbReference type="CDD" id="cd03244">
    <property type="entry name" value="ABCC_MRP_domain2"/>
    <property type="match status" value="1"/>
</dbReference>
<accession>A0ABY7F7I5</accession>
<dbReference type="EMBL" id="CP111021">
    <property type="protein sequence ID" value="WAR17124.1"/>
    <property type="molecule type" value="Genomic_DNA"/>
</dbReference>
<keyword evidence="15" id="KW-1185">Reference proteome</keyword>
<keyword evidence="8 11" id="KW-0472">Membrane</keyword>
<dbReference type="InterPro" id="IPR036640">
    <property type="entry name" value="ABC1_TM_sf"/>
</dbReference>
<feature type="transmembrane region" description="Helical" evidence="11">
    <location>
        <begin position="307"/>
        <end position="326"/>
    </location>
</feature>
<sequence>LLVSFFVQIARIHGVTFSRAMVNFWLLSAIVGLAPIYKRIIEEDMNGSRFKLECLAVATIMLEVLLSSIAESAQTKEKEPVDKKQCPEVRASLISRIFLLWVNQQAKAKTTKDNEDEVSLISKKDKEHTKKPKDKKEKEKKNVMESDEKKDGPSLLKAIVKTFGRGFLYGWACKLAFDVFRLMEPMVLKSMIAYVEKRSGEASYGYGLALLLFLLGCLTNLLIHHCIRLCIVSSLRLKSGLIAMVYRKALSMNNEARKASTVGEIVNIMSVDCDRIAGISSWIWFLWSVPFSVTGTMVLLWHVVGPAVLPSIGIYALFMWFNAFVAKKNRQYEKEKMEQKDARIKLMNDILNGIKVLKLYAWEASFQKQIEELRAKESEAQRKNHMIGIMHNLMWFTVPMLATVSIGRISKFLQNPDIDPKNTRQSRSKVAHFLGTKKGNPTLKDINLDIEAGGLIAVVGQVGAGKSSLISALLGEMEKINGDVNVNGSVAYVPQQAWIQNASARDNILFCSPSDRTKYKKVVDGCALTSDFEIFKAGDLTEIGEKGINLSGGQKQRISLARAVYNNADVYLLDDPLSAVDSHVGKHIFNEVIGSEGLLRNKTRILVTHGVHWLPKVDKIVVLVNGQISEMGSYEQLLSHDGAFAKFLKAFVTTESSDEDSDKEVQTMKNEVYQRFESVTSNDGDSVSTNRRFSKLERSISNYDTIDSELWDESEDFEKKANLVEDETQETGKVSWKVYLSFLRAFGVVFTGIFLVLMLMVRTGEAASNLFLMQWSDDEFLTNTSNANTTEYSHRNYVYLGLYSVSGMFRGLMVSSVSFVMAIGSIRAARIMHEKLLDNVLKLPMFSKDVEAMDHVAGRIRGFSASILCVIYNVVIISYNLPAFGFVIGLVAIPFIVMLGPARSEDIAWKRDLFKTHKKAWLATKMDFFGDLMLLSACIFAVSAGNFTGGLVGFIINYTMMADLIVESNRPPTGWPHTGNVTFKHFSTRYRDGLDLVVKGISCQIKGGERVGIVGRTGAGKSSLMVSIFRLIEAAGGDIEIDGVNLSEIGIHDLRSNLTILPQDPVLFCGTLRMNLDPFDHYTDEQIWTALEHSHLHKFVSGLEDGLKHECGEGGQNLSVGQRQMVCLTRSLLRKSKVLVLDEATAAVDMETDELIQRTIREEFKGCTILTIAHRLNTIMDYDKIMVLDNGLIKEFDSPKNLLADSTSTFYGMAKDSNLV</sequence>
<evidence type="ECO:0000256" key="1">
    <source>
        <dbReference type="ARBA" id="ARBA00004128"/>
    </source>
</evidence>
<feature type="transmembrane region" description="Helical" evidence="11">
    <location>
        <begin position="807"/>
        <end position="826"/>
    </location>
</feature>
<dbReference type="PANTHER" id="PTHR24223:SF443">
    <property type="entry name" value="MULTIDRUG-RESISTANCE LIKE PROTEIN 1, ISOFORM I"/>
    <property type="match status" value="1"/>
</dbReference>
<feature type="region of interest" description="Disordered" evidence="10">
    <location>
        <begin position="113"/>
        <end position="149"/>
    </location>
</feature>
<feature type="transmembrane region" description="Helical" evidence="11">
    <location>
        <begin position="883"/>
        <end position="902"/>
    </location>
</feature>
<gene>
    <name evidence="14" type="ORF">MAR_031718</name>
</gene>
<dbReference type="PANTHER" id="PTHR24223">
    <property type="entry name" value="ATP-BINDING CASSETTE SUB-FAMILY C"/>
    <property type="match status" value="1"/>
</dbReference>
<feature type="domain" description="ABC transmembrane type-1" evidence="13">
    <location>
        <begin position="172"/>
        <end position="406"/>
    </location>
</feature>
<dbReference type="Gene3D" id="3.40.50.300">
    <property type="entry name" value="P-loop containing nucleotide triphosphate hydrolases"/>
    <property type="match status" value="2"/>
</dbReference>
<evidence type="ECO:0000256" key="9">
    <source>
        <dbReference type="SAM" id="Coils"/>
    </source>
</evidence>
<evidence type="ECO:0000313" key="15">
    <source>
        <dbReference type="Proteomes" id="UP001164746"/>
    </source>
</evidence>
<feature type="transmembrane region" description="Helical" evidence="11">
    <location>
        <begin position="166"/>
        <end position="183"/>
    </location>
</feature>
<evidence type="ECO:0000256" key="3">
    <source>
        <dbReference type="ARBA" id="ARBA00022692"/>
    </source>
</evidence>
<name>A0ABY7F7I5_MYAAR</name>
<dbReference type="SUPFAM" id="SSF52540">
    <property type="entry name" value="P-loop containing nucleoside triphosphate hydrolases"/>
    <property type="match status" value="2"/>
</dbReference>
<evidence type="ECO:0000256" key="2">
    <source>
        <dbReference type="ARBA" id="ARBA00022448"/>
    </source>
</evidence>
<feature type="transmembrane region" description="Helical" evidence="11">
    <location>
        <begin position="203"/>
        <end position="223"/>
    </location>
</feature>
<feature type="transmembrane region" description="Helical" evidence="11">
    <location>
        <begin position="932"/>
        <end position="956"/>
    </location>
</feature>
<keyword evidence="6" id="KW-0067">ATP-binding</keyword>
<keyword evidence="7 11" id="KW-1133">Transmembrane helix</keyword>
<evidence type="ECO:0000259" key="12">
    <source>
        <dbReference type="PROSITE" id="PS50893"/>
    </source>
</evidence>
<dbReference type="SUPFAM" id="SSF90123">
    <property type="entry name" value="ABC transporter transmembrane region"/>
    <property type="match status" value="2"/>
</dbReference>
<evidence type="ECO:0000256" key="6">
    <source>
        <dbReference type="ARBA" id="ARBA00022840"/>
    </source>
</evidence>
<dbReference type="InterPro" id="IPR050173">
    <property type="entry name" value="ABC_transporter_C-like"/>
</dbReference>
<comment type="subcellular location">
    <subcellularLocation>
        <location evidence="1">Vacuole membrane</location>
        <topology evidence="1">Multi-pass membrane protein</topology>
    </subcellularLocation>
</comment>
<dbReference type="Pfam" id="PF00664">
    <property type="entry name" value="ABC_membrane"/>
    <property type="match status" value="1"/>
</dbReference>
<evidence type="ECO:0000313" key="14">
    <source>
        <dbReference type="EMBL" id="WAR17124.1"/>
    </source>
</evidence>
<evidence type="ECO:0000256" key="8">
    <source>
        <dbReference type="ARBA" id="ARBA00023136"/>
    </source>
</evidence>
<reference evidence="14" key="1">
    <citation type="submission" date="2022-11" db="EMBL/GenBank/DDBJ databases">
        <title>Centuries of genome instability and evolution in soft-shell clam transmissible cancer (bioRxiv).</title>
        <authorList>
            <person name="Hart S.F.M."/>
            <person name="Yonemitsu M.A."/>
            <person name="Giersch R.M."/>
            <person name="Beal B.F."/>
            <person name="Arriagada G."/>
            <person name="Davis B.W."/>
            <person name="Ostrander E.A."/>
            <person name="Goff S.P."/>
            <person name="Metzger M.J."/>
        </authorList>
    </citation>
    <scope>NUCLEOTIDE SEQUENCE</scope>
    <source>
        <strain evidence="14">MELC-2E11</strain>
        <tissue evidence="14">Siphon/mantle</tissue>
    </source>
</reference>
<evidence type="ECO:0000256" key="10">
    <source>
        <dbReference type="SAM" id="MobiDB-lite"/>
    </source>
</evidence>
<evidence type="ECO:0000256" key="11">
    <source>
        <dbReference type="SAM" id="Phobius"/>
    </source>
</evidence>
<keyword evidence="3 11" id="KW-0812">Transmembrane</keyword>
<keyword evidence="2" id="KW-0813">Transport</keyword>
<proteinExistence type="predicted"/>
<keyword evidence="9" id="KW-0175">Coiled coil</keyword>
<evidence type="ECO:0000256" key="5">
    <source>
        <dbReference type="ARBA" id="ARBA00022741"/>
    </source>
</evidence>
<dbReference type="PROSITE" id="PS50893">
    <property type="entry name" value="ABC_TRANSPORTER_2"/>
    <property type="match status" value="2"/>
</dbReference>
<dbReference type="Proteomes" id="UP001164746">
    <property type="component" value="Chromosome 10"/>
</dbReference>
<feature type="domain" description="ABC transporter" evidence="12">
    <location>
        <begin position="981"/>
        <end position="1215"/>
    </location>
</feature>
<organism evidence="14 15">
    <name type="scientific">Mya arenaria</name>
    <name type="common">Soft-shell clam</name>
    <dbReference type="NCBI Taxonomy" id="6604"/>
    <lineage>
        <taxon>Eukaryota</taxon>
        <taxon>Metazoa</taxon>
        <taxon>Spiralia</taxon>
        <taxon>Lophotrochozoa</taxon>
        <taxon>Mollusca</taxon>
        <taxon>Bivalvia</taxon>
        <taxon>Autobranchia</taxon>
        <taxon>Heteroconchia</taxon>
        <taxon>Euheterodonta</taxon>
        <taxon>Imparidentia</taxon>
        <taxon>Neoheterodontei</taxon>
        <taxon>Myida</taxon>
        <taxon>Myoidea</taxon>
        <taxon>Myidae</taxon>
        <taxon>Mya</taxon>
    </lineage>
</organism>
<feature type="coiled-coil region" evidence="9">
    <location>
        <begin position="329"/>
        <end position="383"/>
    </location>
</feature>
<feature type="transmembrane region" description="Helical" evidence="11">
    <location>
        <begin position="20"/>
        <end position="37"/>
    </location>
</feature>
<keyword evidence="5" id="KW-0547">Nucleotide-binding</keyword>
<dbReference type="Pfam" id="PF00005">
    <property type="entry name" value="ABC_tran"/>
    <property type="match status" value="2"/>
</dbReference>
<evidence type="ECO:0000259" key="13">
    <source>
        <dbReference type="PROSITE" id="PS50929"/>
    </source>
</evidence>
<feature type="domain" description="ABC transmembrane type-1" evidence="13">
    <location>
        <begin position="753"/>
        <end position="899"/>
    </location>
</feature>
<dbReference type="SMART" id="SM00382">
    <property type="entry name" value="AAA"/>
    <property type="match status" value="2"/>
</dbReference>
<feature type="transmembrane region" description="Helical" evidence="11">
    <location>
        <begin position="860"/>
        <end position="877"/>
    </location>
</feature>
<dbReference type="InterPro" id="IPR027417">
    <property type="entry name" value="P-loop_NTPase"/>
</dbReference>